<dbReference type="PANTHER" id="PTHR34582:SF6">
    <property type="entry name" value="UPF0702 TRANSMEMBRANE PROTEIN YCAP"/>
    <property type="match status" value="1"/>
</dbReference>
<evidence type="ECO:0000256" key="6">
    <source>
        <dbReference type="ARBA" id="ARBA00023136"/>
    </source>
</evidence>
<feature type="transmembrane region" description="Helical" evidence="7">
    <location>
        <begin position="12"/>
        <end position="30"/>
    </location>
</feature>
<keyword evidence="3" id="KW-1003">Cell membrane</keyword>
<feature type="domain" description="YetF C-terminal" evidence="8">
    <location>
        <begin position="87"/>
        <end position="205"/>
    </location>
</feature>
<comment type="subcellular location">
    <subcellularLocation>
        <location evidence="1">Cell membrane</location>
        <topology evidence="1">Multi-pass membrane protein</topology>
    </subcellularLocation>
</comment>
<keyword evidence="10" id="KW-1185">Reference proteome</keyword>
<keyword evidence="4 7" id="KW-0812">Transmembrane</keyword>
<dbReference type="RefSeq" id="WP_109983180.1">
    <property type="nucleotide sequence ID" value="NZ_JAJUIE010000013.1"/>
</dbReference>
<reference evidence="9 10" key="1">
    <citation type="submission" date="2018-05" db="EMBL/GenBank/DDBJ databases">
        <title>Genomic analysis of Gracilibacillus dipsosauri DD1 reveals novel features of a salt-tolerant amylase.</title>
        <authorList>
            <person name="Deutch C.E."/>
            <person name="Yang S."/>
        </authorList>
    </citation>
    <scope>NUCLEOTIDE SEQUENCE [LARGE SCALE GENOMIC DNA]</scope>
    <source>
        <strain evidence="9 10">DD1</strain>
    </source>
</reference>
<evidence type="ECO:0000256" key="7">
    <source>
        <dbReference type="SAM" id="Phobius"/>
    </source>
</evidence>
<evidence type="ECO:0000313" key="10">
    <source>
        <dbReference type="Proteomes" id="UP000245624"/>
    </source>
</evidence>
<evidence type="ECO:0000256" key="2">
    <source>
        <dbReference type="ARBA" id="ARBA00006448"/>
    </source>
</evidence>
<name>A0A317L466_9BACI</name>
<dbReference type="Gene3D" id="3.30.240.20">
    <property type="entry name" value="bsu07140 like domains"/>
    <property type="match status" value="2"/>
</dbReference>
<evidence type="ECO:0000256" key="4">
    <source>
        <dbReference type="ARBA" id="ARBA00022692"/>
    </source>
</evidence>
<gene>
    <name evidence="9" type="ORF">DLJ74_02235</name>
</gene>
<evidence type="ECO:0000313" key="9">
    <source>
        <dbReference type="EMBL" id="PWU69770.1"/>
    </source>
</evidence>
<dbReference type="EMBL" id="QGTD01000004">
    <property type="protein sequence ID" value="PWU69770.1"/>
    <property type="molecule type" value="Genomic_DNA"/>
</dbReference>
<keyword evidence="5 7" id="KW-1133">Transmembrane helix</keyword>
<accession>A0A317L466</accession>
<comment type="caution">
    <text evidence="9">The sequence shown here is derived from an EMBL/GenBank/DDBJ whole genome shotgun (WGS) entry which is preliminary data.</text>
</comment>
<evidence type="ECO:0000256" key="1">
    <source>
        <dbReference type="ARBA" id="ARBA00004651"/>
    </source>
</evidence>
<dbReference type="InterPro" id="IPR023090">
    <property type="entry name" value="UPF0702_alpha/beta_dom_sf"/>
</dbReference>
<proteinExistence type="inferred from homology"/>
<dbReference type="Pfam" id="PF04239">
    <property type="entry name" value="DUF421"/>
    <property type="match status" value="1"/>
</dbReference>
<comment type="similarity">
    <text evidence="2">Belongs to the UPF0702 family.</text>
</comment>
<organism evidence="9 10">
    <name type="scientific">Gracilibacillus dipsosauri</name>
    <dbReference type="NCBI Taxonomy" id="178340"/>
    <lineage>
        <taxon>Bacteria</taxon>
        <taxon>Bacillati</taxon>
        <taxon>Bacillota</taxon>
        <taxon>Bacilli</taxon>
        <taxon>Bacillales</taxon>
        <taxon>Bacillaceae</taxon>
        <taxon>Gracilibacillus</taxon>
    </lineage>
</organism>
<dbReference type="OrthoDB" id="9778331at2"/>
<keyword evidence="6 7" id="KW-0472">Membrane</keyword>
<dbReference type="InterPro" id="IPR007353">
    <property type="entry name" value="DUF421"/>
</dbReference>
<dbReference type="Proteomes" id="UP000245624">
    <property type="component" value="Unassembled WGS sequence"/>
</dbReference>
<sequence>MEDLLKDLLLVGWRVLTILPLLLVITLFMGKRAVGELPVFDFLVIITLASVVGADIADPNINHLPTIFAIIVIALLQKTVAHLKIASQKVDQAVTFEATIVIQDGIFLNQNLKKIGYTVSNILEMLRNNEIFDIREVETAIIEANGELSVLKAKSSPLPISFPVVLEGKIMEDVLPALHVDKEWLIKKLHESNIEQLEDVFFASINRQKDLHISKFNQDPLFVPPIK</sequence>
<evidence type="ECO:0000256" key="3">
    <source>
        <dbReference type="ARBA" id="ARBA00022475"/>
    </source>
</evidence>
<dbReference type="GO" id="GO:0005886">
    <property type="term" value="C:plasma membrane"/>
    <property type="evidence" value="ECO:0007669"/>
    <property type="project" value="UniProtKB-SubCell"/>
</dbReference>
<evidence type="ECO:0000259" key="8">
    <source>
        <dbReference type="Pfam" id="PF04239"/>
    </source>
</evidence>
<evidence type="ECO:0000256" key="5">
    <source>
        <dbReference type="ARBA" id="ARBA00022989"/>
    </source>
</evidence>
<feature type="transmembrane region" description="Helical" evidence="7">
    <location>
        <begin position="37"/>
        <end position="57"/>
    </location>
</feature>
<dbReference type="PANTHER" id="PTHR34582">
    <property type="entry name" value="UPF0702 TRANSMEMBRANE PROTEIN YCAP"/>
    <property type="match status" value="1"/>
</dbReference>
<protein>
    <submittedName>
        <fullName evidence="9">DUF421 domain-containing protein</fullName>
    </submittedName>
</protein>
<feature type="transmembrane region" description="Helical" evidence="7">
    <location>
        <begin position="63"/>
        <end position="81"/>
    </location>
</feature>
<dbReference type="AlphaFoldDB" id="A0A317L466"/>